<evidence type="ECO:0000259" key="1">
    <source>
        <dbReference type="PROSITE" id="PS50146"/>
    </source>
</evidence>
<dbReference type="SUPFAM" id="SSF111331">
    <property type="entry name" value="NAD kinase/diacylglycerol kinase-like"/>
    <property type="match status" value="1"/>
</dbReference>
<dbReference type="PROSITE" id="PS50146">
    <property type="entry name" value="DAGK"/>
    <property type="match status" value="1"/>
</dbReference>
<dbReference type="InterPro" id="IPR050187">
    <property type="entry name" value="Lipid_Phosphate_FormReg"/>
</dbReference>
<dbReference type="Gene3D" id="3.40.50.10330">
    <property type="entry name" value="Probable inorganic polyphosphate/atp-NAD kinase, domain 1"/>
    <property type="match status" value="1"/>
</dbReference>
<feature type="domain" description="DAGKc" evidence="1">
    <location>
        <begin position="1"/>
        <end position="145"/>
    </location>
</feature>
<dbReference type="GO" id="GO:0001727">
    <property type="term" value="F:lipid kinase activity"/>
    <property type="evidence" value="ECO:0007669"/>
    <property type="project" value="TreeGrafter"/>
</dbReference>
<dbReference type="Proteomes" id="UP000799776">
    <property type="component" value="Unassembled WGS sequence"/>
</dbReference>
<name>A0A9P4LXA2_9PEZI</name>
<feature type="non-terminal residue" evidence="2">
    <location>
        <position position="1"/>
    </location>
</feature>
<sequence length="348" mass="38289">PSVHIIVSRLSGTGLAEGFYQDTVRHVVAHLGLREHVDYEVHYTESPGTVVELTSRIFLPRAKEGKKQRVILLSGDGGIVDVINVLLSEERGKAYRAPEVAVLPLGTGNALAHSAGITRDDTLGLATLARGKPAPLPLFSAKFSPGARLLVDEGSKEEELLDKAEDGLPVMHGAVVFSWGMHAGLVGDSDTAEYRKYGVERFQMAAKEALYPSDGSEPHRYRANVSWLGKGDDGEETWQPIPRTEHMYVLATLVSNLEKTFTISPASRPLDGHLRLVHFGPMSGDEVMRVMGLAYQGGKHVEEEAVGYEDIEGLRLEFGGMEEEGRWRRVCVDGRIVRVEREGWVEVR</sequence>
<organism evidence="2 3">
    <name type="scientific">Saccharata proteae CBS 121410</name>
    <dbReference type="NCBI Taxonomy" id="1314787"/>
    <lineage>
        <taxon>Eukaryota</taxon>
        <taxon>Fungi</taxon>
        <taxon>Dikarya</taxon>
        <taxon>Ascomycota</taxon>
        <taxon>Pezizomycotina</taxon>
        <taxon>Dothideomycetes</taxon>
        <taxon>Dothideomycetes incertae sedis</taxon>
        <taxon>Botryosphaeriales</taxon>
        <taxon>Saccharataceae</taxon>
        <taxon>Saccharata</taxon>
    </lineage>
</organism>
<proteinExistence type="predicted"/>
<dbReference type="AlphaFoldDB" id="A0A9P4LXA2"/>
<dbReference type="GO" id="GO:0046512">
    <property type="term" value="P:sphingosine biosynthetic process"/>
    <property type="evidence" value="ECO:0007669"/>
    <property type="project" value="TreeGrafter"/>
</dbReference>
<gene>
    <name evidence="2" type="ORF">K490DRAFT_8989</name>
</gene>
<dbReference type="OrthoDB" id="3853857at2759"/>
<accession>A0A9P4LXA2</accession>
<dbReference type="Gene3D" id="2.60.200.40">
    <property type="match status" value="1"/>
</dbReference>
<keyword evidence="3" id="KW-1185">Reference proteome</keyword>
<dbReference type="GO" id="GO:0005737">
    <property type="term" value="C:cytoplasm"/>
    <property type="evidence" value="ECO:0007669"/>
    <property type="project" value="TreeGrafter"/>
</dbReference>
<reference evidence="2" key="1">
    <citation type="journal article" date="2020" name="Stud. Mycol.">
        <title>101 Dothideomycetes genomes: a test case for predicting lifestyles and emergence of pathogens.</title>
        <authorList>
            <person name="Haridas S."/>
            <person name="Albert R."/>
            <person name="Binder M."/>
            <person name="Bloem J."/>
            <person name="Labutti K."/>
            <person name="Salamov A."/>
            <person name="Andreopoulos B."/>
            <person name="Baker S."/>
            <person name="Barry K."/>
            <person name="Bills G."/>
            <person name="Bluhm B."/>
            <person name="Cannon C."/>
            <person name="Castanera R."/>
            <person name="Culley D."/>
            <person name="Daum C."/>
            <person name="Ezra D."/>
            <person name="Gonzalez J."/>
            <person name="Henrissat B."/>
            <person name="Kuo A."/>
            <person name="Liang C."/>
            <person name="Lipzen A."/>
            <person name="Lutzoni F."/>
            <person name="Magnuson J."/>
            <person name="Mondo S."/>
            <person name="Nolan M."/>
            <person name="Ohm R."/>
            <person name="Pangilinan J."/>
            <person name="Park H.-J."/>
            <person name="Ramirez L."/>
            <person name="Alfaro M."/>
            <person name="Sun H."/>
            <person name="Tritt A."/>
            <person name="Yoshinaga Y."/>
            <person name="Zwiers L.-H."/>
            <person name="Turgeon B."/>
            <person name="Goodwin S."/>
            <person name="Spatafora J."/>
            <person name="Crous P."/>
            <person name="Grigoriev I."/>
        </authorList>
    </citation>
    <scope>NUCLEOTIDE SEQUENCE</scope>
    <source>
        <strain evidence="2">CBS 121410</strain>
    </source>
</reference>
<protein>
    <recommendedName>
        <fullName evidence="1">DAGKc domain-containing protein</fullName>
    </recommendedName>
</protein>
<dbReference type="Pfam" id="PF00781">
    <property type="entry name" value="DAGK_cat"/>
    <property type="match status" value="1"/>
</dbReference>
<comment type="caution">
    <text evidence="2">The sequence shown here is derived from an EMBL/GenBank/DDBJ whole genome shotgun (WGS) entry which is preliminary data.</text>
</comment>
<dbReference type="InterPro" id="IPR017438">
    <property type="entry name" value="ATP-NAD_kinase_N"/>
</dbReference>
<dbReference type="GO" id="GO:0016020">
    <property type="term" value="C:membrane"/>
    <property type="evidence" value="ECO:0007669"/>
    <property type="project" value="TreeGrafter"/>
</dbReference>
<dbReference type="InterPro" id="IPR001206">
    <property type="entry name" value="Diacylglycerol_kinase_cat_dom"/>
</dbReference>
<evidence type="ECO:0000313" key="3">
    <source>
        <dbReference type="Proteomes" id="UP000799776"/>
    </source>
</evidence>
<dbReference type="InterPro" id="IPR016064">
    <property type="entry name" value="NAD/diacylglycerol_kinase_sf"/>
</dbReference>
<feature type="non-terminal residue" evidence="2">
    <location>
        <position position="348"/>
    </location>
</feature>
<dbReference type="PANTHER" id="PTHR12358:SF108">
    <property type="entry name" value="DAGKC DOMAIN-CONTAINING PROTEIN"/>
    <property type="match status" value="1"/>
</dbReference>
<evidence type="ECO:0000313" key="2">
    <source>
        <dbReference type="EMBL" id="KAF2084793.1"/>
    </source>
</evidence>
<dbReference type="PANTHER" id="PTHR12358">
    <property type="entry name" value="SPHINGOSINE KINASE"/>
    <property type="match status" value="1"/>
</dbReference>
<dbReference type="EMBL" id="ML978737">
    <property type="protein sequence ID" value="KAF2084793.1"/>
    <property type="molecule type" value="Genomic_DNA"/>
</dbReference>